<feature type="region of interest" description="Disordered" evidence="1">
    <location>
        <begin position="1"/>
        <end position="35"/>
    </location>
</feature>
<comment type="caution">
    <text evidence="2">The sequence shown here is derived from an EMBL/GenBank/DDBJ whole genome shotgun (WGS) entry which is preliminary data.</text>
</comment>
<proteinExistence type="predicted"/>
<dbReference type="Proteomes" id="UP000029833">
    <property type="component" value="Unassembled WGS sequence"/>
</dbReference>
<dbReference type="AlphaFoldDB" id="A0A0A0B8U4"/>
<evidence type="ECO:0000313" key="2">
    <source>
        <dbReference type="EMBL" id="KGM03305.1"/>
    </source>
</evidence>
<name>A0A0A0B8U4_9CELL</name>
<sequence length="35" mass="3768">MPVKAWVHASTAVPPSLDGEAPQRRPVAGCRARQQ</sequence>
<reference evidence="2 3" key="1">
    <citation type="submission" date="2013-10" db="EMBL/GenBank/DDBJ databases">
        <authorList>
            <person name="Wang G."/>
            <person name="Zhuang W."/>
        </authorList>
    </citation>
    <scope>NUCLEOTIDE SEQUENCE [LARGE SCALE GENOMIC DNA]</scope>
    <source>
        <strain evidence="2 3">DSM 20118</strain>
    </source>
</reference>
<dbReference type="EMBL" id="AXNT01000018">
    <property type="protein sequence ID" value="KGM03305.1"/>
    <property type="molecule type" value="Genomic_DNA"/>
</dbReference>
<accession>A0A0A0B8U4</accession>
<organism evidence="2 3">
    <name type="scientific">Cellulomonas cellasea DSM 20118</name>
    <dbReference type="NCBI Taxonomy" id="1408250"/>
    <lineage>
        <taxon>Bacteria</taxon>
        <taxon>Bacillati</taxon>
        <taxon>Actinomycetota</taxon>
        <taxon>Actinomycetes</taxon>
        <taxon>Micrococcales</taxon>
        <taxon>Cellulomonadaceae</taxon>
        <taxon>Cellulomonas</taxon>
    </lineage>
</organism>
<gene>
    <name evidence="2" type="ORF">Q760_06610</name>
</gene>
<evidence type="ECO:0000313" key="3">
    <source>
        <dbReference type="Proteomes" id="UP000029833"/>
    </source>
</evidence>
<evidence type="ECO:0000256" key="1">
    <source>
        <dbReference type="SAM" id="MobiDB-lite"/>
    </source>
</evidence>
<protein>
    <submittedName>
        <fullName evidence="2">Uncharacterized protein</fullName>
    </submittedName>
</protein>
<keyword evidence="3" id="KW-1185">Reference proteome</keyword>